<keyword evidence="3" id="KW-1185">Reference proteome</keyword>
<dbReference type="Pfam" id="PF17164">
    <property type="entry name" value="DUF5122"/>
    <property type="match status" value="2"/>
</dbReference>
<dbReference type="Proteomes" id="UP000199603">
    <property type="component" value="Unassembled WGS sequence"/>
</dbReference>
<dbReference type="AlphaFoldDB" id="A0A1G6RSU9"/>
<organism evidence="2 3">
    <name type="scientific">Aquimonas voraii</name>
    <dbReference type="NCBI Taxonomy" id="265719"/>
    <lineage>
        <taxon>Bacteria</taxon>
        <taxon>Pseudomonadati</taxon>
        <taxon>Pseudomonadota</taxon>
        <taxon>Gammaproteobacteria</taxon>
        <taxon>Lysobacterales</taxon>
        <taxon>Lysobacteraceae</taxon>
        <taxon>Aquimonas</taxon>
    </lineage>
</organism>
<protein>
    <recommendedName>
        <fullName evidence="4">Delta-60 repeat domain-containing protein</fullName>
    </recommendedName>
</protein>
<gene>
    <name evidence="2" type="ORF">SAMN04488509_10179</name>
</gene>
<dbReference type="SUPFAM" id="SSF101908">
    <property type="entry name" value="Putative isomerase YbhE"/>
    <property type="match status" value="1"/>
</dbReference>
<dbReference type="InterPro" id="IPR013431">
    <property type="entry name" value="Delta_60_rpt"/>
</dbReference>
<dbReference type="Gene3D" id="2.80.10.50">
    <property type="match status" value="2"/>
</dbReference>
<dbReference type="STRING" id="265719.SAMN04488509_10179"/>
<evidence type="ECO:0008006" key="4">
    <source>
        <dbReference type="Google" id="ProtNLM"/>
    </source>
</evidence>
<sequence>MCLRLKGLLCVALVAASFSVKAAPPQVLPEPNPTSLRGSALAQVSVRHPDGRLVVGGSITWVDDAPVRYLARFSADGVHDPAFVPALHSNVDDLALDSQGRTYVMQRFSRAGAEPQGLVVRVLDDATGTVDGSFQFEAPAGNAISGFALLVDEAAGALYAATAPRDVFNRYTVTRHSLETGARDPGFEVVVNGLVHDLQRSGDALLISGGFSEVAGVPRKALARVDRLTGALDLAWNPGSTSTAPGAQTVRAMRVDGAHLFVAGPFSGLGDASSRGLARISLADGSADPAWLRLVSGSLSALAMDSQGRLLAAGGITQIDGQPRSSAVTRFNPDGSLDVTYGEANDTRGATVISLHVLPDDSVLTQTYFQGNDPTRLVRFDASTGLRQPLGTAALLGLVNVRSLVPLAAGQGYVGVHNYGLIEGAATAGFVRLGADLAAVPGWRSSLGDIITFVSPRAGAVDAEHAYLSGFIAEPGGRSAARRVRLADGSVDTLWRPTGLSPPTALPSTISIAVDEVGGFLYLSGSGGLTLNRFALSDGARDTSWSPTVGSATQIITSVVHDSFLYIAGSFNTVGGQALPRLARIALAGTGAPDTSWAPSPAAAFVAALSLDAAGGWLYAGGSDSNGRVYLRRISLLSGQPDPLWAPLEGRTGSVTKLALDAERGELVVFGDLAVGCASERLPAVRLIGDARRVDTRWRVQLDEFGSFTDGHVLPNGDVLTAGSFERINGVGRPGLAALSSGDTIFADGAGDSGGCVQ</sequence>
<keyword evidence="1" id="KW-0732">Signal</keyword>
<accession>A0A1G6RSU9</accession>
<evidence type="ECO:0000313" key="2">
    <source>
        <dbReference type="EMBL" id="SDD07628.1"/>
    </source>
</evidence>
<evidence type="ECO:0000256" key="1">
    <source>
        <dbReference type="SAM" id="SignalP"/>
    </source>
</evidence>
<dbReference type="EMBL" id="FNAG01000001">
    <property type="protein sequence ID" value="SDD07628.1"/>
    <property type="molecule type" value="Genomic_DNA"/>
</dbReference>
<feature type="chain" id="PRO_5011523088" description="Delta-60 repeat domain-containing protein" evidence="1">
    <location>
        <begin position="23"/>
        <end position="758"/>
    </location>
</feature>
<dbReference type="RefSeq" id="WP_176763940.1">
    <property type="nucleotide sequence ID" value="NZ_FNAG01000001.1"/>
</dbReference>
<proteinExistence type="predicted"/>
<feature type="signal peptide" evidence="1">
    <location>
        <begin position="1"/>
        <end position="22"/>
    </location>
</feature>
<name>A0A1G6RSU9_9GAMM</name>
<dbReference type="SUPFAM" id="SSF63829">
    <property type="entry name" value="Calcium-dependent phosphotriesterase"/>
    <property type="match status" value="1"/>
</dbReference>
<evidence type="ECO:0000313" key="3">
    <source>
        <dbReference type="Proteomes" id="UP000199603"/>
    </source>
</evidence>
<reference evidence="2 3" key="1">
    <citation type="submission" date="2016-10" db="EMBL/GenBank/DDBJ databases">
        <authorList>
            <person name="de Groot N.N."/>
        </authorList>
    </citation>
    <scope>NUCLEOTIDE SEQUENCE [LARGE SCALE GENOMIC DNA]</scope>
    <source>
        <strain evidence="2 3">DSM 16957</strain>
    </source>
</reference>
<dbReference type="SUPFAM" id="SSF75011">
    <property type="entry name" value="3-carboxy-cis,cis-mucoante lactonizing enzyme"/>
    <property type="match status" value="1"/>
</dbReference>